<reference evidence="2" key="1">
    <citation type="submission" date="2023-03" db="EMBL/GenBank/DDBJ databases">
        <title>Massive genome expansion in bonnet fungi (Mycena s.s.) driven by repeated elements and novel gene families across ecological guilds.</title>
        <authorList>
            <consortium name="Lawrence Berkeley National Laboratory"/>
            <person name="Harder C.B."/>
            <person name="Miyauchi S."/>
            <person name="Viragh M."/>
            <person name="Kuo A."/>
            <person name="Thoen E."/>
            <person name="Andreopoulos B."/>
            <person name="Lu D."/>
            <person name="Skrede I."/>
            <person name="Drula E."/>
            <person name="Henrissat B."/>
            <person name="Morin E."/>
            <person name="Kohler A."/>
            <person name="Barry K."/>
            <person name="LaButti K."/>
            <person name="Morin E."/>
            <person name="Salamov A."/>
            <person name="Lipzen A."/>
            <person name="Mereny Z."/>
            <person name="Hegedus B."/>
            <person name="Baldrian P."/>
            <person name="Stursova M."/>
            <person name="Weitz H."/>
            <person name="Taylor A."/>
            <person name="Grigoriev I.V."/>
            <person name="Nagy L.G."/>
            <person name="Martin F."/>
            <person name="Kauserud H."/>
        </authorList>
    </citation>
    <scope>NUCLEOTIDE SEQUENCE</scope>
    <source>
        <strain evidence="2">CBHHK067</strain>
    </source>
</reference>
<name>A0AAD7FFV0_MYCRO</name>
<evidence type="ECO:0000313" key="3">
    <source>
        <dbReference type="Proteomes" id="UP001221757"/>
    </source>
</evidence>
<dbReference type="Proteomes" id="UP001221757">
    <property type="component" value="Unassembled WGS sequence"/>
</dbReference>
<sequence length="454" mass="48775">MYEPMMDFASQSPRLVSLDKLPLSCLVLNALPTPRTLSSPQPVHAPTASTLAPASAARAWAPSTQLWFFLSLPSSQIQGLVHLPSLLLHGSQGTFAGPEYADIPANVGGFWYSVSVCLDPPLACCAFLLLHRLHPTSVLFPPSRASPSPAPSTPPRAFFPPPLHTVHSIPALSSPSPPSSHPLCAPIGLLLFSVSALKIHFSFIVAPPSLLLPTLLRVCVLARSIATLQSHATFRFDGTRLASRISAPSPPPLFLDSFPVRPISRPLTSVSPTHSAALYPSYPSILPFYVPRINILFHSFFHPLVPPHPRPQSRSSCRLECKQALANILASVRVTPIELMYGEGTRVAWRVYLLSPTNNVAHHTAIRNGFARIAFITFFSVGSVRADIHCRLCTSVDHPATLCPLLVPGWMGATPTTLPALPVNTAPGRGHGHGNGRARGRGRGAGRGRGLRGF</sequence>
<feature type="compositionally biased region" description="Basic residues" evidence="1">
    <location>
        <begin position="430"/>
        <end position="454"/>
    </location>
</feature>
<evidence type="ECO:0000256" key="1">
    <source>
        <dbReference type="SAM" id="MobiDB-lite"/>
    </source>
</evidence>
<dbReference type="AlphaFoldDB" id="A0AAD7FFV0"/>
<accession>A0AAD7FFV0</accession>
<evidence type="ECO:0000313" key="2">
    <source>
        <dbReference type="EMBL" id="KAJ7621807.1"/>
    </source>
</evidence>
<feature type="region of interest" description="Disordered" evidence="1">
    <location>
        <begin position="426"/>
        <end position="454"/>
    </location>
</feature>
<dbReference type="EMBL" id="JARKIE010000666">
    <property type="protein sequence ID" value="KAJ7621807.1"/>
    <property type="molecule type" value="Genomic_DNA"/>
</dbReference>
<organism evidence="2 3">
    <name type="scientific">Mycena rosella</name>
    <name type="common">Pink bonnet</name>
    <name type="synonym">Agaricus rosellus</name>
    <dbReference type="NCBI Taxonomy" id="1033263"/>
    <lineage>
        <taxon>Eukaryota</taxon>
        <taxon>Fungi</taxon>
        <taxon>Dikarya</taxon>
        <taxon>Basidiomycota</taxon>
        <taxon>Agaricomycotina</taxon>
        <taxon>Agaricomycetes</taxon>
        <taxon>Agaricomycetidae</taxon>
        <taxon>Agaricales</taxon>
        <taxon>Marasmiineae</taxon>
        <taxon>Mycenaceae</taxon>
        <taxon>Mycena</taxon>
    </lineage>
</organism>
<comment type="caution">
    <text evidence="2">The sequence shown here is derived from an EMBL/GenBank/DDBJ whole genome shotgun (WGS) entry which is preliminary data.</text>
</comment>
<gene>
    <name evidence="2" type="ORF">B0H17DRAFT_1219326</name>
</gene>
<keyword evidence="3" id="KW-1185">Reference proteome</keyword>
<proteinExistence type="predicted"/>
<protein>
    <submittedName>
        <fullName evidence="2">Uncharacterized protein</fullName>
    </submittedName>
</protein>